<dbReference type="InterPro" id="IPR051215">
    <property type="entry name" value="GRE"/>
</dbReference>
<dbReference type="RefSeq" id="WP_012648329.1">
    <property type="nucleotide sequence ID" value="NC_011979.1"/>
</dbReference>
<evidence type="ECO:0000313" key="2">
    <source>
        <dbReference type="EMBL" id="ACM21601.1"/>
    </source>
</evidence>
<feature type="domain" description="PFL" evidence="1">
    <location>
        <begin position="11"/>
        <end position="711"/>
    </location>
</feature>
<accession>B9M4R7</accession>
<sequence length="853" mass="94431">MERALPVAMTPRTKALLEALKRQGRKNRADEWFRNSMFPDVGKEFPQEPVIVRTALASEAMLCAMTDERNSLHTGTYAIADGELIVGVLPMGSNGLGKVFPNYLTEDEKRAARITNRTELSLLGHNTADYDRLVRYGIRGILETCESKSAEIKAKQPLTEDDQNKLDFYRAVRIASEAVVEYAGRFADLARDKGRTESDLRRRAELAEIERICRKVPLEPADTFHEALQSIWFVHTALHASMNLISLGRLDQVLAPYLASTVEKGVYDPAKGVELFECFLIKAAWRLNYTTEYLVQQDHMDYNAALGVNPYYLDQRAGANNFLQNVIIGGLKPDGSDATNDCTFVILRAYRNVNLPTPGIYVRMGSSSPENLKFAVAESLHETGNNPSILNDDVLIPALYRAFCEGEDPTDRARLAELKAVVNDYCVDGCWEPILNGKSDWTFGMINGMTILECSLNKGATLDNNPGTLRGGKLSYSSGEIASYGALRESLRGHLQFFVDQSAFGLYKYYMTDEYVVPCPLFSAFLGTCLERGRDKAWGGAEYNIGGTILTGVPNMVNTVCAMKKWVFDEGKYHLDDVLEAFRNNFVSPQTTNPASQRTYDAIRVDFATNSPLFGSNHPEANAVTRWILDDYFDAVMSSKSMADRIFLKKPATTEEEREVKRLRYIAGYFGESFQEKFGPQFNIKFTAGCGTFEQYPLQGAGIAASADRAAAAPLAPNFTPPPGTQINGIGNLLASFSGLGLDRLGAGVITDLCLDQSQNDPEVIRGIMEQFIANKGNMMTLAIGNSAVYQTIYELSWAASKMSDQTEAVRKLEEYSAINVRVGGWQAPFITMSLDQQENYINRPVTAGGGAR</sequence>
<name>B9M4R7_GEODF</name>
<dbReference type="Pfam" id="PF02901">
    <property type="entry name" value="PFL-like"/>
    <property type="match status" value="1"/>
</dbReference>
<dbReference type="EMBL" id="CP001390">
    <property type="protein sequence ID" value="ACM21601.1"/>
    <property type="molecule type" value="Genomic_DNA"/>
</dbReference>
<dbReference type="InterPro" id="IPR004184">
    <property type="entry name" value="PFL_dom"/>
</dbReference>
<organism evidence="2 3">
    <name type="scientific">Geotalea daltonii (strain DSM 22248 / JCM 15807 / FRC-32)</name>
    <name type="common">Geobacter daltonii</name>
    <dbReference type="NCBI Taxonomy" id="316067"/>
    <lineage>
        <taxon>Bacteria</taxon>
        <taxon>Pseudomonadati</taxon>
        <taxon>Thermodesulfobacteriota</taxon>
        <taxon>Desulfuromonadia</taxon>
        <taxon>Geobacterales</taxon>
        <taxon>Geobacteraceae</taxon>
        <taxon>Geotalea</taxon>
    </lineage>
</organism>
<dbReference type="GO" id="GO:0003824">
    <property type="term" value="F:catalytic activity"/>
    <property type="evidence" value="ECO:0007669"/>
    <property type="project" value="InterPro"/>
</dbReference>
<dbReference type="PROSITE" id="PS51554">
    <property type="entry name" value="PFL"/>
    <property type="match status" value="1"/>
</dbReference>
<dbReference type="OrthoDB" id="9803969at2"/>
<gene>
    <name evidence="2" type="ordered locus">Geob_3258</name>
</gene>
<evidence type="ECO:0000313" key="3">
    <source>
        <dbReference type="Proteomes" id="UP000007721"/>
    </source>
</evidence>
<dbReference type="SUPFAM" id="SSF51998">
    <property type="entry name" value="PFL-like glycyl radical enzymes"/>
    <property type="match status" value="1"/>
</dbReference>
<dbReference type="PANTHER" id="PTHR43641">
    <property type="entry name" value="FORMATE ACETYLTRANSFERASE 3-RELATED"/>
    <property type="match status" value="1"/>
</dbReference>
<protein>
    <submittedName>
        <fullName evidence="2">Glycyl radical enzyme</fullName>
    </submittedName>
</protein>
<dbReference type="STRING" id="316067.Geob_3258"/>
<reference evidence="2 3" key="1">
    <citation type="submission" date="2009-01" db="EMBL/GenBank/DDBJ databases">
        <title>Complete sequence of Geobacter sp. FRC-32.</title>
        <authorList>
            <consortium name="US DOE Joint Genome Institute"/>
            <person name="Lucas S."/>
            <person name="Copeland A."/>
            <person name="Lapidus A."/>
            <person name="Glavina del Rio T."/>
            <person name="Dalin E."/>
            <person name="Tice H."/>
            <person name="Bruce D."/>
            <person name="Goodwin L."/>
            <person name="Pitluck S."/>
            <person name="Saunders E."/>
            <person name="Brettin T."/>
            <person name="Detter J.C."/>
            <person name="Han C."/>
            <person name="Larimer F."/>
            <person name="Land M."/>
            <person name="Hauser L."/>
            <person name="Kyrpides N."/>
            <person name="Ovchinnikova G."/>
            <person name="Kostka J."/>
            <person name="Richardson P."/>
        </authorList>
    </citation>
    <scope>NUCLEOTIDE SEQUENCE [LARGE SCALE GENOMIC DNA]</scope>
    <source>
        <strain evidence="3">DSM 22248 / JCM 15807 / FRC-32</strain>
    </source>
</reference>
<dbReference type="PANTHER" id="PTHR43641:SF2">
    <property type="entry name" value="DEHYDRATASE YBIW-RELATED"/>
    <property type="match status" value="1"/>
</dbReference>
<proteinExistence type="predicted"/>
<dbReference type="AlphaFoldDB" id="B9M4R7"/>
<dbReference type="HOGENOM" id="CLU_334581_0_0_7"/>
<evidence type="ECO:0000259" key="1">
    <source>
        <dbReference type="PROSITE" id="PS51554"/>
    </source>
</evidence>
<keyword evidence="3" id="KW-1185">Reference proteome</keyword>
<dbReference type="eggNOG" id="COG1882">
    <property type="taxonomic scope" value="Bacteria"/>
</dbReference>
<dbReference type="KEGG" id="geo:Geob_3258"/>
<dbReference type="Proteomes" id="UP000007721">
    <property type="component" value="Chromosome"/>
</dbReference>
<dbReference type="Gene3D" id="3.20.70.20">
    <property type="match status" value="1"/>
</dbReference>
<dbReference type="GO" id="GO:0005829">
    <property type="term" value="C:cytosol"/>
    <property type="evidence" value="ECO:0007669"/>
    <property type="project" value="TreeGrafter"/>
</dbReference>